<reference evidence="1 2" key="1">
    <citation type="submission" date="2019-03" db="EMBL/GenBank/DDBJ databases">
        <title>Ramlibacter henchirensis DSM 14656, whole genome shotgun sequence.</title>
        <authorList>
            <person name="Zhang X."/>
            <person name="Feng G."/>
            <person name="Zhu H."/>
        </authorList>
    </citation>
    <scope>NUCLEOTIDE SEQUENCE [LARGE SCALE GENOMIC DNA]</scope>
    <source>
        <strain evidence="1 2">DSM 14656</strain>
    </source>
</reference>
<dbReference type="RefSeq" id="WP_135265000.1">
    <property type="nucleotide sequence ID" value="NZ_SMLM01000003.1"/>
</dbReference>
<dbReference type="AlphaFoldDB" id="A0A4Z0BPH3"/>
<organism evidence="1 2">
    <name type="scientific">Ramlibacter henchirensis</name>
    <dbReference type="NCBI Taxonomy" id="204072"/>
    <lineage>
        <taxon>Bacteria</taxon>
        <taxon>Pseudomonadati</taxon>
        <taxon>Pseudomonadota</taxon>
        <taxon>Betaproteobacteria</taxon>
        <taxon>Burkholderiales</taxon>
        <taxon>Comamonadaceae</taxon>
        <taxon>Ramlibacter</taxon>
    </lineage>
</organism>
<dbReference type="EMBL" id="SMLM01000003">
    <property type="protein sequence ID" value="TFZ00662.1"/>
    <property type="molecule type" value="Genomic_DNA"/>
</dbReference>
<protein>
    <submittedName>
        <fullName evidence="1">Uncharacterized protein</fullName>
    </submittedName>
</protein>
<accession>A0A4Z0BPH3</accession>
<comment type="caution">
    <text evidence="1">The sequence shown here is derived from an EMBL/GenBank/DDBJ whole genome shotgun (WGS) entry which is preliminary data.</text>
</comment>
<proteinExistence type="predicted"/>
<evidence type="ECO:0000313" key="1">
    <source>
        <dbReference type="EMBL" id="TFZ00662.1"/>
    </source>
</evidence>
<name>A0A4Z0BPH3_9BURK</name>
<keyword evidence="2" id="KW-1185">Reference proteome</keyword>
<sequence>MEWSTIHEAWDAFVSQHPELGYNPGFFQLHNFLRHHRAPLVRADAIRKVKGKHWIAHRERFPQIAFDAATGHLAALA</sequence>
<dbReference type="OrthoDB" id="9920723at2"/>
<evidence type="ECO:0000313" key="2">
    <source>
        <dbReference type="Proteomes" id="UP000298180"/>
    </source>
</evidence>
<dbReference type="Proteomes" id="UP000298180">
    <property type="component" value="Unassembled WGS sequence"/>
</dbReference>
<gene>
    <name evidence="1" type="ORF">EZ313_19620</name>
</gene>